<dbReference type="SUPFAM" id="SSF50156">
    <property type="entry name" value="PDZ domain-like"/>
    <property type="match status" value="1"/>
</dbReference>
<dbReference type="InterPro" id="IPR045175">
    <property type="entry name" value="M28_fam"/>
</dbReference>
<name>A0ABV3ZGI5_9BACT</name>
<evidence type="ECO:0000259" key="1">
    <source>
        <dbReference type="Pfam" id="PF04389"/>
    </source>
</evidence>
<feature type="domain" description="Peptidase M28" evidence="1">
    <location>
        <begin position="242"/>
        <end position="428"/>
    </location>
</feature>
<gene>
    <name evidence="3" type="ORF">QTN47_13965</name>
</gene>
<dbReference type="InterPro" id="IPR007484">
    <property type="entry name" value="Peptidase_M28"/>
</dbReference>
<dbReference type="EMBL" id="JAULBC010000004">
    <property type="protein sequence ID" value="MEX6688615.1"/>
    <property type="molecule type" value="Genomic_DNA"/>
</dbReference>
<dbReference type="Gene3D" id="3.40.630.10">
    <property type="entry name" value="Zn peptidases"/>
    <property type="match status" value="2"/>
</dbReference>
<evidence type="ECO:0000259" key="2">
    <source>
        <dbReference type="Pfam" id="PF13180"/>
    </source>
</evidence>
<dbReference type="Gene3D" id="2.30.42.10">
    <property type="match status" value="1"/>
</dbReference>
<comment type="caution">
    <text evidence="3">The sequence shown here is derived from an EMBL/GenBank/DDBJ whole genome shotgun (WGS) entry which is preliminary data.</text>
</comment>
<protein>
    <submittedName>
        <fullName evidence="3">M28 family peptidase</fullName>
    </submittedName>
</protein>
<evidence type="ECO:0000313" key="4">
    <source>
        <dbReference type="Proteomes" id="UP001560573"/>
    </source>
</evidence>
<dbReference type="SUPFAM" id="SSF53187">
    <property type="entry name" value="Zn-dependent exopeptidases"/>
    <property type="match status" value="1"/>
</dbReference>
<feature type="domain" description="PDZ" evidence="2">
    <location>
        <begin position="480"/>
        <end position="546"/>
    </location>
</feature>
<dbReference type="PANTHER" id="PTHR12147:SF26">
    <property type="entry name" value="PEPTIDASE M28 DOMAIN-CONTAINING PROTEIN"/>
    <property type="match status" value="1"/>
</dbReference>
<organism evidence="3 4">
    <name type="scientific">Danxiaibacter flavus</name>
    <dbReference type="NCBI Taxonomy" id="3049108"/>
    <lineage>
        <taxon>Bacteria</taxon>
        <taxon>Pseudomonadati</taxon>
        <taxon>Bacteroidota</taxon>
        <taxon>Chitinophagia</taxon>
        <taxon>Chitinophagales</taxon>
        <taxon>Chitinophagaceae</taxon>
        <taxon>Danxiaibacter</taxon>
    </lineage>
</organism>
<sequence length="547" mass="60337">MKILLVAIVLVPVLTFGQSRKQRKAEEKENKTILTNLQAHVKYLADDARQGRRAGTQGELDAMDYISRQFGTVGLEPKGDNNFVQEFDINEGKQYDRQTTTLSVNGAALKPGIEFIPIAFSANSSADGTSSIGVREKGEPWFYDLKDILEDNKNNPHFDVDNAIQNEAKKVTAKGAKALLVINTSTSEDNVQFNKYDTTEVAGIPVVYITKDALQKYFPDNTGIYDLKLSVSLQPRQRKAHNVIGYINNSAGNTIIIGAHYDHLGFGEDGNALDSQGQVHNGADDNASGTAGLIEIARILKASSAKSNNYLFIAFSAEELGLLGSKYWLSHPTIAITPNYMINMDMIGRYDTAKKLTIGGYGTSPVWSQVISTVNSGGFVLHFDSSGTGPSDHSSFYHKNIPVLFFFTNTHSDYHKSTDDWDKINYTGEVGILRYIQHIIEATDKQGKLAFLQTREQEVGSVNLPVTLGVMPDYAFTGKGMRIDGVSKGKIAERAGLQGGDILTQLGDYKFIDVVTYMKALQHFKKGDKTTLYVTRDSKEITFNIEF</sequence>
<proteinExistence type="predicted"/>
<keyword evidence="4" id="KW-1185">Reference proteome</keyword>
<reference evidence="3 4" key="1">
    <citation type="submission" date="2023-07" db="EMBL/GenBank/DDBJ databases">
        <authorList>
            <person name="Lian W.-H."/>
        </authorList>
    </citation>
    <scope>NUCLEOTIDE SEQUENCE [LARGE SCALE GENOMIC DNA]</scope>
    <source>
        <strain evidence="3 4">SYSU DXS3180</strain>
    </source>
</reference>
<evidence type="ECO:0000313" key="3">
    <source>
        <dbReference type="EMBL" id="MEX6688615.1"/>
    </source>
</evidence>
<dbReference type="InterPro" id="IPR001478">
    <property type="entry name" value="PDZ"/>
</dbReference>
<dbReference type="RefSeq" id="WP_369330024.1">
    <property type="nucleotide sequence ID" value="NZ_JAULBC010000004.1"/>
</dbReference>
<dbReference type="InterPro" id="IPR036034">
    <property type="entry name" value="PDZ_sf"/>
</dbReference>
<dbReference type="PANTHER" id="PTHR12147">
    <property type="entry name" value="METALLOPEPTIDASE M28 FAMILY MEMBER"/>
    <property type="match status" value="1"/>
</dbReference>
<dbReference type="Pfam" id="PF04389">
    <property type="entry name" value="Peptidase_M28"/>
    <property type="match status" value="1"/>
</dbReference>
<dbReference type="Proteomes" id="UP001560573">
    <property type="component" value="Unassembled WGS sequence"/>
</dbReference>
<dbReference type="Pfam" id="PF13180">
    <property type="entry name" value="PDZ_2"/>
    <property type="match status" value="1"/>
</dbReference>
<accession>A0ABV3ZGI5</accession>